<dbReference type="SMART" id="SM00320">
    <property type="entry name" value="WD40"/>
    <property type="match status" value="7"/>
</dbReference>
<dbReference type="PROSITE" id="PS50082">
    <property type="entry name" value="WD_REPEATS_2"/>
    <property type="match status" value="3"/>
</dbReference>
<dbReference type="AlphaFoldDB" id="A0A8H4F5L9"/>
<dbReference type="InterPro" id="IPR019775">
    <property type="entry name" value="WD40_repeat_CS"/>
</dbReference>
<dbReference type="SUPFAM" id="SSF81383">
    <property type="entry name" value="F-box domain"/>
    <property type="match status" value="1"/>
</dbReference>
<dbReference type="EMBL" id="JAAECE010000002">
    <property type="protein sequence ID" value="KAF1804468.1"/>
    <property type="molecule type" value="Genomic_DNA"/>
</dbReference>
<dbReference type="Pfam" id="PF00400">
    <property type="entry name" value="WD40"/>
    <property type="match status" value="3"/>
</dbReference>
<keyword evidence="2" id="KW-0677">Repeat</keyword>
<feature type="repeat" description="WD" evidence="3">
    <location>
        <begin position="423"/>
        <end position="464"/>
    </location>
</feature>
<feature type="repeat" description="WD" evidence="3">
    <location>
        <begin position="322"/>
        <end position="338"/>
    </location>
</feature>
<evidence type="ECO:0000259" key="4">
    <source>
        <dbReference type="PROSITE" id="PS50181"/>
    </source>
</evidence>
<gene>
    <name evidence="5" type="ORF">FB192DRAFT_1357844</name>
</gene>
<dbReference type="PROSITE" id="PS00678">
    <property type="entry name" value="WD_REPEATS_1"/>
    <property type="match status" value="1"/>
</dbReference>
<reference evidence="5 6" key="1">
    <citation type="submission" date="2019-09" db="EMBL/GenBank/DDBJ databases">
        <authorList>
            <consortium name="DOE Joint Genome Institute"/>
            <person name="Mondo S.J."/>
            <person name="Navarro-Mendoza M.I."/>
            <person name="Perez-Arques C."/>
            <person name="Panchal S."/>
            <person name="Nicolas F.E."/>
            <person name="Ganguly P."/>
            <person name="Pangilinan J."/>
            <person name="Grigoriev I."/>
            <person name="Heitman J."/>
            <person name="Sanya K."/>
            <person name="Garre V."/>
        </authorList>
    </citation>
    <scope>NUCLEOTIDE SEQUENCE [LARGE SCALE GENOMIC DNA]</scope>
    <source>
        <strain evidence="5 6">MU402</strain>
    </source>
</reference>
<dbReference type="Proteomes" id="UP000469890">
    <property type="component" value="Unassembled WGS sequence"/>
</dbReference>
<dbReference type="Gene3D" id="2.130.10.10">
    <property type="entry name" value="YVTN repeat-like/Quinoprotein amine dehydrogenase"/>
    <property type="match status" value="1"/>
</dbReference>
<sequence length="502" mass="55704">MLGHNVKMPKPPAEPSSKKVCRSKNLELIKAKLGNALNAYERRELIKFLEQIGSCDIIRKLPISILSLVCQYFTPYELCQLRLVSKEWDKKVTHDCIWKPICQDYGILAATSTTPLTTETIVFNEDNSNNTHTFFNTFKRSLTTSRNWKIFQSKRYELHFSKGPILSLLVADITRVFSGDLDGSIHVWNAQSSEYVTALKAHTKHVACLAHYGNLLASGSSDTTIAIHNMHSFEKLNVLQGHEGPVTSLVFAPKTTDNEALVISGSTDRTIRIWDTARETCLRILHGQENTIISLAFSASIPAEYCQSEADTSSVRNNKAGYIISGSSDRNVFVWDLKKSILDDAPQVINSIMGTNGPVTAMAVYDESSHRTPEPTAGNNNNPYLLARQPIHIPPFVIYAGMFDAAISLYSIPGLEKTYIEAPNIHRGTIWSITTATLHSKLITTSGDRTAMIWDLKSPKKCTTLGGFDSTVVSSAVSPQEELLCFGTEKGTLIVFDLQEFH</sequence>
<dbReference type="InterPro" id="IPR036047">
    <property type="entry name" value="F-box-like_dom_sf"/>
</dbReference>
<protein>
    <submittedName>
        <fullName evidence="5">WD40-repeat-containing domain protein</fullName>
    </submittedName>
</protein>
<evidence type="ECO:0000256" key="3">
    <source>
        <dbReference type="PROSITE-ProRule" id="PRU00221"/>
    </source>
</evidence>
<feature type="repeat" description="WD" evidence="3">
    <location>
        <begin position="239"/>
        <end position="284"/>
    </location>
</feature>
<dbReference type="InterPro" id="IPR020472">
    <property type="entry name" value="WD40_PAC1"/>
</dbReference>
<accession>A0A8H4F5L9</accession>
<dbReference type="InterPro" id="IPR015943">
    <property type="entry name" value="WD40/YVTN_repeat-like_dom_sf"/>
</dbReference>
<dbReference type="PANTHER" id="PTHR22847">
    <property type="entry name" value="WD40 REPEAT PROTEIN"/>
    <property type="match status" value="1"/>
</dbReference>
<dbReference type="CDD" id="cd00200">
    <property type="entry name" value="WD40"/>
    <property type="match status" value="1"/>
</dbReference>
<evidence type="ECO:0000313" key="5">
    <source>
        <dbReference type="EMBL" id="KAF1804468.1"/>
    </source>
</evidence>
<name>A0A8H4F5L9_MUCCL</name>
<keyword evidence="1 3" id="KW-0853">WD repeat</keyword>
<dbReference type="InterPro" id="IPR001810">
    <property type="entry name" value="F-box_dom"/>
</dbReference>
<dbReference type="InterPro" id="IPR001680">
    <property type="entry name" value="WD40_rpt"/>
</dbReference>
<evidence type="ECO:0000313" key="6">
    <source>
        <dbReference type="Proteomes" id="UP000469890"/>
    </source>
</evidence>
<dbReference type="PROSITE" id="PS50181">
    <property type="entry name" value="FBOX"/>
    <property type="match status" value="1"/>
</dbReference>
<dbReference type="SUPFAM" id="SSF50978">
    <property type="entry name" value="WD40 repeat-like"/>
    <property type="match status" value="1"/>
</dbReference>
<evidence type="ECO:0000256" key="1">
    <source>
        <dbReference type="ARBA" id="ARBA00022574"/>
    </source>
</evidence>
<dbReference type="PRINTS" id="PR00320">
    <property type="entry name" value="GPROTEINBRPT"/>
</dbReference>
<dbReference type="Pfam" id="PF12937">
    <property type="entry name" value="F-box-like"/>
    <property type="match status" value="1"/>
</dbReference>
<dbReference type="Gene3D" id="1.20.1280.50">
    <property type="match status" value="1"/>
</dbReference>
<evidence type="ECO:0000256" key="2">
    <source>
        <dbReference type="ARBA" id="ARBA00022737"/>
    </source>
</evidence>
<dbReference type="InterPro" id="IPR036322">
    <property type="entry name" value="WD40_repeat_dom_sf"/>
</dbReference>
<comment type="caution">
    <text evidence="5">The sequence shown here is derived from an EMBL/GenBank/DDBJ whole genome shotgun (WGS) entry which is preliminary data.</text>
</comment>
<feature type="domain" description="F-box" evidence="4">
    <location>
        <begin position="55"/>
        <end position="101"/>
    </location>
</feature>
<dbReference type="GO" id="GO:1990234">
    <property type="term" value="C:transferase complex"/>
    <property type="evidence" value="ECO:0007669"/>
    <property type="project" value="UniProtKB-ARBA"/>
</dbReference>
<dbReference type="SMART" id="SM00256">
    <property type="entry name" value="FBOX"/>
    <property type="match status" value="1"/>
</dbReference>
<organism evidence="5 6">
    <name type="scientific">Mucor circinelloides f. lusitanicus</name>
    <name type="common">Mucor racemosus var. lusitanicus</name>
    <dbReference type="NCBI Taxonomy" id="29924"/>
    <lineage>
        <taxon>Eukaryota</taxon>
        <taxon>Fungi</taxon>
        <taxon>Fungi incertae sedis</taxon>
        <taxon>Mucoromycota</taxon>
        <taxon>Mucoromycotina</taxon>
        <taxon>Mucoromycetes</taxon>
        <taxon>Mucorales</taxon>
        <taxon>Mucorineae</taxon>
        <taxon>Mucoraceae</taxon>
        <taxon>Mucor</taxon>
    </lineage>
</organism>
<dbReference type="PROSITE" id="PS50294">
    <property type="entry name" value="WD_REPEATS_REGION"/>
    <property type="match status" value="1"/>
</dbReference>
<dbReference type="PANTHER" id="PTHR22847:SF637">
    <property type="entry name" value="WD REPEAT DOMAIN 5B"/>
    <property type="match status" value="1"/>
</dbReference>
<proteinExistence type="predicted"/>